<keyword evidence="1" id="KW-0812">Transmembrane</keyword>
<reference evidence="3" key="1">
    <citation type="journal article" date="2016" name="Front. Microbiol.">
        <title>Molecular Keys to the Janthinobacterium and Duganella spp. Interaction with the Plant Pathogen Fusarium graminearum.</title>
        <authorList>
            <person name="Haack F.S."/>
            <person name="Poehlein A."/>
            <person name="Kroger C."/>
            <person name="Voigt C.A."/>
            <person name="Piepenbring M."/>
            <person name="Bode H.B."/>
            <person name="Daniel R."/>
            <person name="Schafer W."/>
            <person name="Streit W.R."/>
        </authorList>
    </citation>
    <scope>NUCLEOTIDE SEQUENCE [LARGE SCALE GENOMIC DNA]</scope>
    <source>
        <strain evidence="3">T54</strain>
    </source>
</reference>
<sequence>MVVNYGKLPVLQMVGNAKAGWLIVCCVVLAAALAACYFICHENALPTASESVRDAMRANGLCAADCRRLLLQSIKRAMAGW</sequence>
<gene>
    <name evidence="2" type="ORF">DUPY_00640</name>
</gene>
<feature type="transmembrane region" description="Helical" evidence="1">
    <location>
        <begin position="20"/>
        <end position="40"/>
    </location>
</feature>
<keyword evidence="1" id="KW-1133">Transmembrane helix</keyword>
<evidence type="ECO:0000313" key="3">
    <source>
        <dbReference type="Proteomes" id="UP000175989"/>
    </source>
</evidence>
<comment type="caution">
    <text evidence="2">The sequence shown here is derived from an EMBL/GenBank/DDBJ whole genome shotgun (WGS) entry which is preliminary data.</text>
</comment>
<proteinExistence type="predicted"/>
<keyword evidence="3" id="KW-1185">Reference proteome</keyword>
<evidence type="ECO:0000256" key="1">
    <source>
        <dbReference type="SAM" id="Phobius"/>
    </source>
</evidence>
<protein>
    <submittedName>
        <fullName evidence="2">Uncharacterized protein</fullName>
    </submittedName>
</protein>
<dbReference type="Proteomes" id="UP000175989">
    <property type="component" value="Unassembled WGS sequence"/>
</dbReference>
<dbReference type="RefSeq" id="WP_070245740.1">
    <property type="nucleotide sequence ID" value="NZ_LROM01000002.1"/>
</dbReference>
<name>A0A1E7X831_9BURK</name>
<keyword evidence="1" id="KW-0472">Membrane</keyword>
<organism evidence="2 3">
    <name type="scientific">Duganella phyllosphaerae</name>
    <dbReference type="NCBI Taxonomy" id="762836"/>
    <lineage>
        <taxon>Bacteria</taxon>
        <taxon>Pseudomonadati</taxon>
        <taxon>Pseudomonadota</taxon>
        <taxon>Betaproteobacteria</taxon>
        <taxon>Burkholderiales</taxon>
        <taxon>Oxalobacteraceae</taxon>
        <taxon>Telluria group</taxon>
        <taxon>Duganella</taxon>
    </lineage>
</organism>
<dbReference type="EMBL" id="LROM01000002">
    <property type="protein sequence ID" value="OFA09286.1"/>
    <property type="molecule type" value="Genomic_DNA"/>
</dbReference>
<evidence type="ECO:0000313" key="2">
    <source>
        <dbReference type="EMBL" id="OFA09286.1"/>
    </source>
</evidence>
<dbReference type="AlphaFoldDB" id="A0A1E7X831"/>
<accession>A0A1E7X831</accession>